<gene>
    <name evidence="2" type="ORF">HPE56_09290</name>
</gene>
<dbReference type="PANTHER" id="PTHR47129:SF1">
    <property type="entry name" value="NMRA-LIKE DOMAIN-CONTAINING PROTEIN"/>
    <property type="match status" value="1"/>
</dbReference>
<dbReference type="SUPFAM" id="SSF51735">
    <property type="entry name" value="NAD(P)-binding Rossmann-fold domains"/>
    <property type="match status" value="1"/>
</dbReference>
<keyword evidence="3" id="KW-1185">Reference proteome</keyword>
<organism evidence="2 3">
    <name type="scientific">Maribacter aquimaris</name>
    <dbReference type="NCBI Taxonomy" id="2737171"/>
    <lineage>
        <taxon>Bacteria</taxon>
        <taxon>Pseudomonadati</taxon>
        <taxon>Bacteroidota</taxon>
        <taxon>Flavobacteriia</taxon>
        <taxon>Flavobacteriales</taxon>
        <taxon>Flavobacteriaceae</taxon>
        <taxon>Maribacter</taxon>
    </lineage>
</organism>
<sequence>MKIAITGATGQLGSIVVEQLKNRVSADRIVALARNTEKASALGVEVRKFDYSQPEILTEALQGIDRLLLISGSEIGKRAEQHINVINAAKEAGVTWIVYTSLLHLETSSLNLAGEHLATEKALKESGVDYTLLRNGWYSENYTASIPGAMGGGAFLGSAGDGKIASAPRADYAEAAALVITDERNKGKTFELAGDTYYTLTDLAAIISEQSGKTIPYNNIPEEEYAHILKNIGLPEGLALGLASWDVSASKDDLFDDSHELSKILGRPTTPIVESVKMALDLASV</sequence>
<dbReference type="Gene3D" id="3.90.25.10">
    <property type="entry name" value="UDP-galactose 4-epimerase, domain 1"/>
    <property type="match status" value="1"/>
</dbReference>
<dbReference type="InterPro" id="IPR008030">
    <property type="entry name" value="NmrA-like"/>
</dbReference>
<dbReference type="InterPro" id="IPR036291">
    <property type="entry name" value="NAD(P)-bd_dom_sf"/>
</dbReference>
<protein>
    <submittedName>
        <fullName evidence="2">SDR family oxidoreductase</fullName>
    </submittedName>
</protein>
<evidence type="ECO:0000313" key="2">
    <source>
        <dbReference type="EMBL" id="MBD0777987.1"/>
    </source>
</evidence>
<dbReference type="Proteomes" id="UP001166021">
    <property type="component" value="Unassembled WGS sequence"/>
</dbReference>
<dbReference type="Gene3D" id="3.40.50.720">
    <property type="entry name" value="NAD(P)-binding Rossmann-like Domain"/>
    <property type="match status" value="1"/>
</dbReference>
<dbReference type="PANTHER" id="PTHR47129">
    <property type="entry name" value="QUINONE OXIDOREDUCTASE 2"/>
    <property type="match status" value="1"/>
</dbReference>
<evidence type="ECO:0000313" key="3">
    <source>
        <dbReference type="Proteomes" id="UP001166021"/>
    </source>
</evidence>
<evidence type="ECO:0000259" key="1">
    <source>
        <dbReference type="Pfam" id="PF05368"/>
    </source>
</evidence>
<dbReference type="CDD" id="cd05269">
    <property type="entry name" value="TMR_SDR_a"/>
    <property type="match status" value="1"/>
</dbReference>
<reference evidence="2" key="1">
    <citation type="submission" date="2020-05" db="EMBL/GenBank/DDBJ databases">
        <title>The draft genome sequence of Maribacter sp. ANRC-HE7.</title>
        <authorList>
            <person name="Mu L."/>
        </authorList>
    </citation>
    <scope>NUCLEOTIDE SEQUENCE</scope>
    <source>
        <strain evidence="2">ANRC-HE7</strain>
    </source>
</reference>
<dbReference type="InterPro" id="IPR052718">
    <property type="entry name" value="NmrA-type_oxidoreductase"/>
</dbReference>
<comment type="caution">
    <text evidence="2">The sequence shown here is derived from an EMBL/GenBank/DDBJ whole genome shotgun (WGS) entry which is preliminary data.</text>
</comment>
<dbReference type="Pfam" id="PF05368">
    <property type="entry name" value="NmrA"/>
    <property type="match status" value="1"/>
</dbReference>
<dbReference type="RefSeq" id="WP_188243502.1">
    <property type="nucleotide sequence ID" value="NZ_JABTCF010000005.1"/>
</dbReference>
<name>A0ABR7UZG4_9FLAO</name>
<accession>A0ABR7UZG4</accession>
<dbReference type="EMBL" id="JABTCF010000005">
    <property type="protein sequence ID" value="MBD0777987.1"/>
    <property type="molecule type" value="Genomic_DNA"/>
</dbReference>
<proteinExistence type="predicted"/>
<feature type="domain" description="NmrA-like" evidence="1">
    <location>
        <begin position="2"/>
        <end position="244"/>
    </location>
</feature>